<reference evidence="1 2" key="1">
    <citation type="journal article" date="2018" name="Evol. Lett.">
        <title>Horizontal gene cluster transfer increased hallucinogenic mushroom diversity.</title>
        <authorList>
            <person name="Reynolds H.T."/>
            <person name="Vijayakumar V."/>
            <person name="Gluck-Thaler E."/>
            <person name="Korotkin H.B."/>
            <person name="Matheny P.B."/>
            <person name="Slot J.C."/>
        </authorList>
    </citation>
    <scope>NUCLEOTIDE SEQUENCE [LARGE SCALE GENOMIC DNA]</scope>
    <source>
        <strain evidence="1 2">2631</strain>
    </source>
</reference>
<keyword evidence="2" id="KW-1185">Reference proteome</keyword>
<evidence type="ECO:0000313" key="2">
    <source>
        <dbReference type="Proteomes" id="UP000283269"/>
    </source>
</evidence>
<evidence type="ECO:0000313" key="1">
    <source>
        <dbReference type="EMBL" id="PPQ83317.1"/>
    </source>
</evidence>
<proteinExistence type="predicted"/>
<dbReference type="InParanoid" id="A0A409WXV5"/>
<comment type="caution">
    <text evidence="1">The sequence shown here is derived from an EMBL/GenBank/DDBJ whole genome shotgun (WGS) entry which is preliminary data.</text>
</comment>
<protein>
    <submittedName>
        <fullName evidence="1">Uncharacterized protein</fullName>
    </submittedName>
</protein>
<dbReference type="EMBL" id="NHYD01003028">
    <property type="protein sequence ID" value="PPQ83317.1"/>
    <property type="molecule type" value="Genomic_DNA"/>
</dbReference>
<name>A0A409WXV5_PSICY</name>
<gene>
    <name evidence="1" type="ORF">CVT25_004057</name>
</gene>
<accession>A0A409WXV5</accession>
<dbReference type="OrthoDB" id="3061241at2759"/>
<organism evidence="1 2">
    <name type="scientific">Psilocybe cyanescens</name>
    <dbReference type="NCBI Taxonomy" id="93625"/>
    <lineage>
        <taxon>Eukaryota</taxon>
        <taxon>Fungi</taxon>
        <taxon>Dikarya</taxon>
        <taxon>Basidiomycota</taxon>
        <taxon>Agaricomycotina</taxon>
        <taxon>Agaricomycetes</taxon>
        <taxon>Agaricomycetidae</taxon>
        <taxon>Agaricales</taxon>
        <taxon>Agaricineae</taxon>
        <taxon>Strophariaceae</taxon>
        <taxon>Psilocybe</taxon>
    </lineage>
</organism>
<sequence length="457" mass="51948">MQPNLPSEIIDIIVDNIGSDAHQASSRYTLRALALVSAALHTRAYGYLFQDLHLVLYCRSSELDSNFLVICRRTLTCLHDILVAGLQFPGIGIVHHVQSARITFVFAEKRDLTAVYQMPQISEILHALHGADHGVTALRMEIIDIPGGPNSLKRSYPIHLSKRSNCDLYEAFVALCCSQRLTTLHLTNFAMHSKTLCGTNIEELHLEQFLFDDDDKNQPDVEADTILQLKSMALVDVRHGRATTYPKSSAELLIKLAHSFYPSSNADIDQSLFQPLAFSQLTTLTLNDDDIDIQLTLFPQLKTLKVLQNVFWMRRTMGFMTKLPQFFIPLPGVIRDLGSTQNLIVETDINFREIFLDDTEDVRLWDAWDIVDAHLTGAGLGLQHVRFIFRFRITPGRYLSYQQEPAFIARNRRNLLDRFPLLVSSAFVPFSLDVLLDREGNMMESTVRCKGPRTGWW</sequence>
<dbReference type="AlphaFoldDB" id="A0A409WXV5"/>
<dbReference type="Proteomes" id="UP000283269">
    <property type="component" value="Unassembled WGS sequence"/>
</dbReference>